<feature type="compositionally biased region" description="Low complexity" evidence="1">
    <location>
        <begin position="94"/>
        <end position="107"/>
    </location>
</feature>
<accession>A0A1C7P2E7</accession>
<keyword evidence="3" id="KW-1185">Reference proteome</keyword>
<feature type="region of interest" description="Disordered" evidence="1">
    <location>
        <begin position="461"/>
        <end position="499"/>
    </location>
</feature>
<dbReference type="OrthoDB" id="8442940at2"/>
<proteinExistence type="predicted"/>
<dbReference type="RefSeq" id="WP_068954453.1">
    <property type="nucleotide sequence ID" value="NZ_LGLV01000007.1"/>
</dbReference>
<dbReference type="AlphaFoldDB" id="A0A1C7P2E7"/>
<feature type="region of interest" description="Disordered" evidence="1">
    <location>
        <begin position="511"/>
        <end position="577"/>
    </location>
</feature>
<protein>
    <submittedName>
        <fullName evidence="2">Uncharacterized protein</fullName>
    </submittedName>
</protein>
<feature type="compositionally biased region" description="Low complexity" evidence="1">
    <location>
        <begin position="214"/>
        <end position="229"/>
    </location>
</feature>
<feature type="compositionally biased region" description="Polar residues" evidence="1">
    <location>
        <begin position="554"/>
        <end position="577"/>
    </location>
</feature>
<evidence type="ECO:0000313" key="3">
    <source>
        <dbReference type="Proteomes" id="UP000093111"/>
    </source>
</evidence>
<gene>
    <name evidence="2" type="ORF">ADU59_12580</name>
</gene>
<feature type="compositionally biased region" description="Basic and acidic residues" evidence="1">
    <location>
        <begin position="230"/>
        <end position="241"/>
    </location>
</feature>
<feature type="compositionally biased region" description="Low complexity" evidence="1">
    <location>
        <begin position="308"/>
        <end position="317"/>
    </location>
</feature>
<name>A0A1C7P2E7_9HYPH</name>
<reference evidence="2 3" key="1">
    <citation type="journal article" date="2016" name="Syst. Appl. Microbiol.">
        <title>Pararhizobium polonicum sp. nov. isolated from tumors on stone fruit rootstocks.</title>
        <authorList>
            <person name="Pulawska J."/>
            <person name="Kuzmanovic N."/>
            <person name="Willems A."/>
            <person name="Pothier J.F."/>
        </authorList>
    </citation>
    <scope>NUCLEOTIDE SEQUENCE [LARGE SCALE GENOMIC DNA]</scope>
    <source>
        <strain evidence="2 3">F5.1</strain>
    </source>
</reference>
<evidence type="ECO:0000256" key="1">
    <source>
        <dbReference type="SAM" id="MobiDB-lite"/>
    </source>
</evidence>
<sequence>MADFVAVIRRTVDGLSDNVPEMRAKVYEKARGAVRRQLESMKPRPSDEMIDRQMVKLEAAINEVESDHAEALPPLDEQQPDSAPEAVAGEDYAPEQATAEAEAVETAGPDHAADDHAEHQPAEDETAHAPVEPVEQHDEQPETIAPAEAFEPPAAEGHAEREIETTVSSEEDHDPEPVHSVEPEELQSEPEAVHSDEPEHPVAAAFEQADDGEAAPVVAGEVAEAAAEPIVEHHVEPEADKPAPSTPSEWELPEWSDPVPATAHSEPVWTETADTVVGTDEIPDLTQYEPVETVTPPSDDAEDKQKAAAEPAQAWAWDDSDPFTQSPAAAAVETSEPAISDWSWPVEKTTAPTPEQQKAAGDSWNDIDELLEHGGTAAAAGAASGGQADRNSALLSEEMEVPARPVSYRVEPKRSRFNGKAIGLSAVLLLALGGGGYGYWQNQTAVNSWVSGILSSITAQVPGQTSPVPVPEGGTNGATTPETSNQTQTPAASDTASVAGSNKFTQRLQQDGSEIDQGPAAAPAGAEEGKSVAAQTEAGKPADTAQATPAVPAGQTSGDAQPVPGQQTPANPATQQVPAGAQKMFLYEERLGQSAPTAIEGSVAWSIKEESPGGDAKPEPVIQAQINVPERGLTALMTIKRNADSSLPASHVIEFVFSLPENFEGGSIDSVQRVSMKRNEQDRGDALIAVPAKITEDFHMIALNDFPEAVATNTELLRSRSWMDIPLTYRNGRRALLTLEKGPAGTEAFTKAMQAWSLIAKPDPAGQ</sequence>
<dbReference type="EMBL" id="LGLV01000007">
    <property type="protein sequence ID" value="OBZ95400.1"/>
    <property type="molecule type" value="Genomic_DNA"/>
</dbReference>
<dbReference type="STRING" id="1612624.ADU59_12580"/>
<dbReference type="Proteomes" id="UP000093111">
    <property type="component" value="Unassembled WGS sequence"/>
</dbReference>
<organism evidence="2 3">
    <name type="scientific">Pararhizobium polonicum</name>
    <dbReference type="NCBI Taxonomy" id="1612624"/>
    <lineage>
        <taxon>Bacteria</taxon>
        <taxon>Pseudomonadati</taxon>
        <taxon>Pseudomonadota</taxon>
        <taxon>Alphaproteobacteria</taxon>
        <taxon>Hyphomicrobiales</taxon>
        <taxon>Rhizobiaceae</taxon>
        <taxon>Rhizobium/Agrobacterium group</taxon>
        <taxon>Pararhizobium</taxon>
    </lineage>
</organism>
<feature type="compositionally biased region" description="Polar residues" evidence="1">
    <location>
        <begin position="477"/>
        <end position="499"/>
    </location>
</feature>
<feature type="compositionally biased region" description="Basic and acidic residues" evidence="1">
    <location>
        <begin position="191"/>
        <end position="200"/>
    </location>
</feature>
<feature type="region of interest" description="Disordered" evidence="1">
    <location>
        <begin position="63"/>
        <end position="361"/>
    </location>
</feature>
<comment type="caution">
    <text evidence="2">The sequence shown here is derived from an EMBL/GenBank/DDBJ whole genome shotgun (WGS) entry which is preliminary data.</text>
</comment>
<feature type="compositionally biased region" description="Basic and acidic residues" evidence="1">
    <location>
        <begin position="111"/>
        <end position="127"/>
    </location>
</feature>
<dbReference type="PATRIC" id="fig|1612624.7.peg.4411"/>
<evidence type="ECO:0000313" key="2">
    <source>
        <dbReference type="EMBL" id="OBZ95400.1"/>
    </source>
</evidence>
<feature type="compositionally biased region" description="Low complexity" evidence="1">
    <location>
        <begin position="142"/>
        <end position="156"/>
    </location>
</feature>